<sequence length="106" mass="11687">MALPLSPIQRLSLLSVLLLSLLSYGHGGAYYGMKPLPPQIPQYQPMGQQMHHMAMGKDGTPLGHIGKEKAHMPHYGKDIPQMPMFGKDIKGRKDGKGRYPHSVVTV</sequence>
<keyword evidence="4" id="KW-1185">Reference proteome</keyword>
<proteinExistence type="predicted"/>
<dbReference type="AlphaFoldDB" id="A0A8J6BCS8"/>
<reference evidence="3" key="1">
    <citation type="thesis" date="2020" institute="ProQuest LLC" country="789 East Eisenhower Parkway, Ann Arbor, MI, USA">
        <title>Comparative Genomics and Chromosome Evolution.</title>
        <authorList>
            <person name="Mudd A.B."/>
        </authorList>
    </citation>
    <scope>NUCLEOTIDE SEQUENCE</scope>
    <source>
        <strain evidence="3">HN-11 Male</strain>
        <tissue evidence="3">Kidney and liver</tissue>
    </source>
</reference>
<organism evidence="3 4">
    <name type="scientific">Eleutherodactylus coqui</name>
    <name type="common">Puerto Rican coqui</name>
    <dbReference type="NCBI Taxonomy" id="57060"/>
    <lineage>
        <taxon>Eukaryota</taxon>
        <taxon>Metazoa</taxon>
        <taxon>Chordata</taxon>
        <taxon>Craniata</taxon>
        <taxon>Vertebrata</taxon>
        <taxon>Euteleostomi</taxon>
        <taxon>Amphibia</taxon>
        <taxon>Batrachia</taxon>
        <taxon>Anura</taxon>
        <taxon>Neobatrachia</taxon>
        <taxon>Hyloidea</taxon>
        <taxon>Eleutherodactylidae</taxon>
        <taxon>Eleutherodactylinae</taxon>
        <taxon>Eleutherodactylus</taxon>
        <taxon>Eleutherodactylus</taxon>
    </lineage>
</organism>
<gene>
    <name evidence="3" type="ORF">GDO78_020803</name>
</gene>
<feature type="compositionally biased region" description="Basic and acidic residues" evidence="1">
    <location>
        <begin position="87"/>
        <end position="97"/>
    </location>
</feature>
<dbReference type="Proteomes" id="UP000770717">
    <property type="component" value="Unassembled WGS sequence"/>
</dbReference>
<feature type="signal peptide" evidence="2">
    <location>
        <begin position="1"/>
        <end position="27"/>
    </location>
</feature>
<feature type="compositionally biased region" description="Basic and acidic residues" evidence="1">
    <location>
        <begin position="65"/>
        <end position="77"/>
    </location>
</feature>
<comment type="caution">
    <text evidence="3">The sequence shown here is derived from an EMBL/GenBank/DDBJ whole genome shotgun (WGS) entry which is preliminary data.</text>
</comment>
<dbReference type="EMBL" id="WNTK01054957">
    <property type="protein sequence ID" value="KAG9460590.1"/>
    <property type="molecule type" value="Genomic_DNA"/>
</dbReference>
<evidence type="ECO:0000256" key="1">
    <source>
        <dbReference type="SAM" id="MobiDB-lite"/>
    </source>
</evidence>
<name>A0A8J6BCS8_ELECQ</name>
<evidence type="ECO:0000313" key="4">
    <source>
        <dbReference type="Proteomes" id="UP000770717"/>
    </source>
</evidence>
<feature type="chain" id="PRO_5035255621" evidence="2">
    <location>
        <begin position="28"/>
        <end position="106"/>
    </location>
</feature>
<keyword evidence="2" id="KW-0732">Signal</keyword>
<evidence type="ECO:0000313" key="3">
    <source>
        <dbReference type="EMBL" id="KAG9460590.1"/>
    </source>
</evidence>
<evidence type="ECO:0000256" key="2">
    <source>
        <dbReference type="SAM" id="SignalP"/>
    </source>
</evidence>
<protein>
    <submittedName>
        <fullName evidence="3">Uncharacterized protein</fullName>
    </submittedName>
</protein>
<feature type="region of interest" description="Disordered" evidence="1">
    <location>
        <begin position="42"/>
        <end position="106"/>
    </location>
</feature>
<accession>A0A8J6BCS8</accession>